<dbReference type="InterPro" id="IPR006144">
    <property type="entry name" value="Secretion_HlyD_CS"/>
</dbReference>
<feature type="domain" description="AprE-like long alpha-helical hairpin" evidence="11">
    <location>
        <begin position="99"/>
        <end position="287"/>
    </location>
</feature>
<dbReference type="InterPro" id="IPR058982">
    <property type="entry name" value="Beta-barrel_AprE"/>
</dbReference>
<feature type="transmembrane region" description="Helical" evidence="9">
    <location>
        <begin position="22"/>
        <end position="44"/>
    </location>
</feature>
<dbReference type="PANTHER" id="PTHR30386:SF17">
    <property type="entry name" value="ALKALINE PROTEASE SECRETION PROTEIN APRE"/>
    <property type="match status" value="1"/>
</dbReference>
<evidence type="ECO:0000256" key="4">
    <source>
        <dbReference type="ARBA" id="ARBA00022475"/>
    </source>
</evidence>
<feature type="coiled-coil region" evidence="10">
    <location>
        <begin position="218"/>
        <end position="259"/>
    </location>
</feature>
<dbReference type="PRINTS" id="PR01490">
    <property type="entry name" value="RTXTOXIND"/>
</dbReference>
<keyword evidence="5 9" id="KW-0997">Cell inner membrane</keyword>
<dbReference type="NCBIfam" id="TIGR01843">
    <property type="entry name" value="type_I_hlyD"/>
    <property type="match status" value="1"/>
</dbReference>
<dbReference type="KEGG" id="ome:OLMES_0908"/>
<evidence type="ECO:0000256" key="8">
    <source>
        <dbReference type="ARBA" id="ARBA00023136"/>
    </source>
</evidence>
<sequence>MSESVAKIDTVKAVEVETNDRIFRIIGLVIVGITFGLFGGWAAFAPLDSAALAPGVVTVESYRKTVQHLEGGIVREIQVRDGDMVEKGDVLLVLDDTQAKAQLGILNGQFITQKSMEARLLSERDGLAKISYPDVLMTMDDARVMDAKHGQDQVFTARKRAHEGEIAVLKQRIEQLKKEIVGVSAVQSAKKELVKSYDEEVADYRELVGQGLAEKQRLRELERNSARLKGEIAENVANIARIETRIGETELQILQLQKEFQTEVVNQLGEVQATLFDVTERMAAVKDTVARTSISAPESGRVLGLSVHTIGGVIAAGTPILDIVPQSEELIVEAQVSPIDIDRVEPDMLAEVRFSAFKSGTTPTVEGRVINISGDRLVDEKSGVPYYLARVRLTPESREKLGSLQLLPGMPAEVLINTGARTLWQYIVQPITDAFAVSLIED</sequence>
<evidence type="ECO:0000259" key="11">
    <source>
        <dbReference type="Pfam" id="PF25994"/>
    </source>
</evidence>
<keyword evidence="4 9" id="KW-1003">Cell membrane</keyword>
<feature type="coiled-coil region" evidence="10">
    <location>
        <begin position="159"/>
        <end position="186"/>
    </location>
</feature>
<dbReference type="PROSITE" id="PS00543">
    <property type="entry name" value="HLYD_FAMILY"/>
    <property type="match status" value="1"/>
</dbReference>
<reference evidence="13 14" key="1">
    <citation type="submission" date="2017-05" db="EMBL/GenBank/DDBJ databases">
        <title>Genomic insights into alkan degradation activity of Oleiphilus messinensis.</title>
        <authorList>
            <person name="Kozyavkin S.A."/>
            <person name="Slesarev A.I."/>
            <person name="Golyshin P.N."/>
            <person name="Korzhenkov A."/>
            <person name="Golyshina O.N."/>
            <person name="Toshchakov S.V."/>
        </authorList>
    </citation>
    <scope>NUCLEOTIDE SEQUENCE [LARGE SCALE GENOMIC DNA]</scope>
    <source>
        <strain evidence="13 14">ME102</strain>
    </source>
</reference>
<dbReference type="InterPro" id="IPR058781">
    <property type="entry name" value="HH_AprE-like"/>
</dbReference>
<evidence type="ECO:0000256" key="7">
    <source>
        <dbReference type="ARBA" id="ARBA00022989"/>
    </source>
</evidence>
<dbReference type="OrthoDB" id="9775513at2"/>
<dbReference type="InterPro" id="IPR010129">
    <property type="entry name" value="T1SS_HlyD"/>
</dbReference>
<evidence type="ECO:0000256" key="1">
    <source>
        <dbReference type="ARBA" id="ARBA00004377"/>
    </source>
</evidence>
<evidence type="ECO:0000256" key="2">
    <source>
        <dbReference type="ARBA" id="ARBA00009477"/>
    </source>
</evidence>
<keyword evidence="8 9" id="KW-0472">Membrane</keyword>
<dbReference type="GO" id="GO:0005886">
    <property type="term" value="C:plasma membrane"/>
    <property type="evidence" value="ECO:0007669"/>
    <property type="project" value="UniProtKB-SubCell"/>
</dbReference>
<dbReference type="Gene3D" id="2.40.50.100">
    <property type="match status" value="1"/>
</dbReference>
<dbReference type="GO" id="GO:0009306">
    <property type="term" value="P:protein secretion"/>
    <property type="evidence" value="ECO:0007669"/>
    <property type="project" value="InterPro"/>
</dbReference>
<evidence type="ECO:0000259" key="12">
    <source>
        <dbReference type="Pfam" id="PF26002"/>
    </source>
</evidence>
<name>A0A1Y0I632_9GAMM</name>
<evidence type="ECO:0000256" key="3">
    <source>
        <dbReference type="ARBA" id="ARBA00022448"/>
    </source>
</evidence>
<dbReference type="InterPro" id="IPR050739">
    <property type="entry name" value="MFP"/>
</dbReference>
<evidence type="ECO:0000256" key="6">
    <source>
        <dbReference type="ARBA" id="ARBA00022692"/>
    </source>
</evidence>
<comment type="similarity">
    <text evidence="2 9">Belongs to the membrane fusion protein (MFP) (TC 8.A.1) family.</text>
</comment>
<evidence type="ECO:0000313" key="13">
    <source>
        <dbReference type="EMBL" id="ARU54995.1"/>
    </source>
</evidence>
<dbReference type="Proteomes" id="UP000196027">
    <property type="component" value="Chromosome"/>
</dbReference>
<proteinExistence type="inferred from homology"/>
<evidence type="ECO:0000256" key="5">
    <source>
        <dbReference type="ARBA" id="ARBA00022519"/>
    </source>
</evidence>
<evidence type="ECO:0000313" key="14">
    <source>
        <dbReference type="Proteomes" id="UP000196027"/>
    </source>
</evidence>
<evidence type="ECO:0000256" key="9">
    <source>
        <dbReference type="RuleBase" id="RU365093"/>
    </source>
</evidence>
<feature type="domain" description="AprE-like beta-barrel" evidence="12">
    <location>
        <begin position="330"/>
        <end position="419"/>
    </location>
</feature>
<dbReference type="Pfam" id="PF26002">
    <property type="entry name" value="Beta-barrel_AprE"/>
    <property type="match status" value="1"/>
</dbReference>
<dbReference type="PANTHER" id="PTHR30386">
    <property type="entry name" value="MEMBRANE FUSION SUBUNIT OF EMRAB-TOLC MULTIDRUG EFFLUX PUMP"/>
    <property type="match status" value="1"/>
</dbReference>
<keyword evidence="7 9" id="KW-1133">Transmembrane helix</keyword>
<comment type="subcellular location">
    <subcellularLocation>
        <location evidence="1 9">Cell inner membrane</location>
        <topology evidence="1 9">Single-pass membrane protein</topology>
    </subcellularLocation>
</comment>
<dbReference type="AlphaFoldDB" id="A0A1Y0I632"/>
<organism evidence="13 14">
    <name type="scientific">Oleiphilus messinensis</name>
    <dbReference type="NCBI Taxonomy" id="141451"/>
    <lineage>
        <taxon>Bacteria</taxon>
        <taxon>Pseudomonadati</taxon>
        <taxon>Pseudomonadota</taxon>
        <taxon>Gammaproteobacteria</taxon>
        <taxon>Oceanospirillales</taxon>
        <taxon>Oleiphilaceae</taxon>
        <taxon>Oleiphilus</taxon>
    </lineage>
</organism>
<dbReference type="RefSeq" id="WP_087460143.1">
    <property type="nucleotide sequence ID" value="NZ_CP021425.1"/>
</dbReference>
<evidence type="ECO:0000256" key="10">
    <source>
        <dbReference type="SAM" id="Coils"/>
    </source>
</evidence>
<accession>A0A1Y0I632</accession>
<dbReference type="EMBL" id="CP021425">
    <property type="protein sequence ID" value="ARU54995.1"/>
    <property type="molecule type" value="Genomic_DNA"/>
</dbReference>
<keyword evidence="3 9" id="KW-0813">Transport</keyword>
<dbReference type="Gene3D" id="2.40.30.170">
    <property type="match status" value="1"/>
</dbReference>
<dbReference type="Pfam" id="PF25994">
    <property type="entry name" value="HH_AprE"/>
    <property type="match status" value="1"/>
</dbReference>
<keyword evidence="10" id="KW-0175">Coiled coil</keyword>
<keyword evidence="6 9" id="KW-0812">Transmembrane</keyword>
<protein>
    <recommendedName>
        <fullName evidence="9">Membrane fusion protein (MFP) family protein</fullName>
    </recommendedName>
</protein>
<keyword evidence="14" id="KW-1185">Reference proteome</keyword>
<gene>
    <name evidence="13" type="ORF">OLMES_0908</name>
</gene>